<gene>
    <name evidence="2" type="ORF">CCHR01_15965</name>
</gene>
<evidence type="ECO:0000313" key="3">
    <source>
        <dbReference type="Proteomes" id="UP001243330"/>
    </source>
</evidence>
<feature type="chain" id="PRO_5042262198" evidence="1">
    <location>
        <begin position="18"/>
        <end position="60"/>
    </location>
</feature>
<organism evidence="2 3">
    <name type="scientific">Colletotrichum chrysophilum</name>
    <dbReference type="NCBI Taxonomy" id="1836956"/>
    <lineage>
        <taxon>Eukaryota</taxon>
        <taxon>Fungi</taxon>
        <taxon>Dikarya</taxon>
        <taxon>Ascomycota</taxon>
        <taxon>Pezizomycotina</taxon>
        <taxon>Sordariomycetes</taxon>
        <taxon>Hypocreomycetidae</taxon>
        <taxon>Glomerellales</taxon>
        <taxon>Glomerellaceae</taxon>
        <taxon>Colletotrichum</taxon>
        <taxon>Colletotrichum gloeosporioides species complex</taxon>
    </lineage>
</organism>
<keyword evidence="1" id="KW-0732">Signal</keyword>
<protein>
    <submittedName>
        <fullName evidence="2">Uncharacterized protein</fullName>
    </submittedName>
</protein>
<name>A0AAD9A7B1_9PEZI</name>
<dbReference type="Proteomes" id="UP001243330">
    <property type="component" value="Unassembled WGS sequence"/>
</dbReference>
<keyword evidence="3" id="KW-1185">Reference proteome</keyword>
<proteinExistence type="predicted"/>
<evidence type="ECO:0000256" key="1">
    <source>
        <dbReference type="SAM" id="SignalP"/>
    </source>
</evidence>
<dbReference type="AlphaFoldDB" id="A0AAD9A7B1"/>
<dbReference type="EMBL" id="JAQOWY010000482">
    <property type="protein sequence ID" value="KAK1841417.1"/>
    <property type="molecule type" value="Genomic_DNA"/>
</dbReference>
<feature type="signal peptide" evidence="1">
    <location>
        <begin position="1"/>
        <end position="17"/>
    </location>
</feature>
<comment type="caution">
    <text evidence="2">The sequence shown here is derived from an EMBL/GenBank/DDBJ whole genome shotgun (WGS) entry which is preliminary data.</text>
</comment>
<reference evidence="2" key="1">
    <citation type="submission" date="2023-01" db="EMBL/GenBank/DDBJ databases">
        <title>Colletotrichum chrysophilum M932 genome sequence.</title>
        <authorList>
            <person name="Baroncelli R."/>
        </authorList>
    </citation>
    <scope>NUCLEOTIDE SEQUENCE</scope>
    <source>
        <strain evidence="2">M932</strain>
    </source>
</reference>
<sequence length="60" mass="6165">MNSKTFLAIIFASTALAVPGRNQADVQPREALPQRGGGGAPSPNCCGIIPRPAGCQLNCK</sequence>
<evidence type="ECO:0000313" key="2">
    <source>
        <dbReference type="EMBL" id="KAK1841417.1"/>
    </source>
</evidence>
<accession>A0AAD9A7B1</accession>